<dbReference type="Gene3D" id="3.30.530.20">
    <property type="match status" value="1"/>
</dbReference>
<comment type="caution">
    <text evidence="3">The sequence shown here is derived from an EMBL/GenBank/DDBJ whole genome shotgun (WGS) entry which is preliminary data.</text>
</comment>
<sequence length="164" mass="18299">MSELLVSKNLEAREIVLERELRGSVDAVWRSWTTVQALEAWWGPEGWVTTVRALDVRPGGLWHFGMGVPGAAPDVWIRAVYSEVIHGSVLSYVEGFSDETGADLDPESHAVTVEFTGVDPARTRLVLRTRFTSVDRLEQIAAMGMVEGWAGGFDRLDRFLRSRP</sequence>
<accession>A0ABN2SBP6</accession>
<organism evidence="3 4">
    <name type="scientific">Microbacterium pumilum</name>
    <dbReference type="NCBI Taxonomy" id="344165"/>
    <lineage>
        <taxon>Bacteria</taxon>
        <taxon>Bacillati</taxon>
        <taxon>Actinomycetota</taxon>
        <taxon>Actinomycetes</taxon>
        <taxon>Micrococcales</taxon>
        <taxon>Microbacteriaceae</taxon>
        <taxon>Microbacterium</taxon>
    </lineage>
</organism>
<evidence type="ECO:0000313" key="3">
    <source>
        <dbReference type="EMBL" id="GAA1983613.1"/>
    </source>
</evidence>
<feature type="domain" description="Activator of Hsp90 ATPase homologue 1/2-like C-terminal" evidence="2">
    <location>
        <begin position="24"/>
        <end position="160"/>
    </location>
</feature>
<gene>
    <name evidence="3" type="ORF">GCM10009777_16870</name>
</gene>
<proteinExistence type="inferred from homology"/>
<evidence type="ECO:0000256" key="1">
    <source>
        <dbReference type="ARBA" id="ARBA00006817"/>
    </source>
</evidence>
<keyword evidence="4" id="KW-1185">Reference proteome</keyword>
<comment type="similarity">
    <text evidence="1">Belongs to the AHA1 family.</text>
</comment>
<dbReference type="InterPro" id="IPR013538">
    <property type="entry name" value="ASHA1/2-like_C"/>
</dbReference>
<name>A0ABN2SBP6_9MICO</name>
<dbReference type="Pfam" id="PF08327">
    <property type="entry name" value="AHSA1"/>
    <property type="match status" value="1"/>
</dbReference>
<dbReference type="EMBL" id="BAAAOH010000001">
    <property type="protein sequence ID" value="GAA1983613.1"/>
    <property type="molecule type" value="Genomic_DNA"/>
</dbReference>
<dbReference type="InterPro" id="IPR023393">
    <property type="entry name" value="START-like_dom_sf"/>
</dbReference>
<dbReference type="Proteomes" id="UP001500326">
    <property type="component" value="Unassembled WGS sequence"/>
</dbReference>
<protein>
    <submittedName>
        <fullName evidence="3">SRPBCC family protein</fullName>
    </submittedName>
</protein>
<dbReference type="SUPFAM" id="SSF55961">
    <property type="entry name" value="Bet v1-like"/>
    <property type="match status" value="1"/>
</dbReference>
<evidence type="ECO:0000259" key="2">
    <source>
        <dbReference type="Pfam" id="PF08327"/>
    </source>
</evidence>
<dbReference type="CDD" id="cd07814">
    <property type="entry name" value="SRPBCC_CalC_Aha1-like"/>
    <property type="match status" value="1"/>
</dbReference>
<evidence type="ECO:0000313" key="4">
    <source>
        <dbReference type="Proteomes" id="UP001500326"/>
    </source>
</evidence>
<reference evidence="3 4" key="1">
    <citation type="journal article" date="2019" name="Int. J. Syst. Evol. Microbiol.">
        <title>The Global Catalogue of Microorganisms (GCM) 10K type strain sequencing project: providing services to taxonomists for standard genome sequencing and annotation.</title>
        <authorList>
            <consortium name="The Broad Institute Genomics Platform"/>
            <consortium name="The Broad Institute Genome Sequencing Center for Infectious Disease"/>
            <person name="Wu L."/>
            <person name="Ma J."/>
        </authorList>
    </citation>
    <scope>NUCLEOTIDE SEQUENCE [LARGE SCALE GENOMIC DNA]</scope>
    <source>
        <strain evidence="3 4">JCM 14902</strain>
    </source>
</reference>
<dbReference type="RefSeq" id="WP_344060418.1">
    <property type="nucleotide sequence ID" value="NZ_BAAAOH010000001.1"/>
</dbReference>